<dbReference type="AlphaFoldDB" id="A0A8K0WYU2"/>
<dbReference type="EMBL" id="JAGPXD010000006">
    <property type="protein sequence ID" value="KAH7349773.1"/>
    <property type="molecule type" value="Genomic_DNA"/>
</dbReference>
<sequence length="93" mass="9655">LHASAMNGYTSVVQLLLDKAALPSVLANQCDPLNRSPLFFASRAGRISVVQVLLAAGAEQDTADWKGWTPLSAAVQCGYPGVASLLRGAKAST</sequence>
<organism evidence="4 5">
    <name type="scientific">Plectosphaerella cucumerina</name>
    <dbReference type="NCBI Taxonomy" id="40658"/>
    <lineage>
        <taxon>Eukaryota</taxon>
        <taxon>Fungi</taxon>
        <taxon>Dikarya</taxon>
        <taxon>Ascomycota</taxon>
        <taxon>Pezizomycotina</taxon>
        <taxon>Sordariomycetes</taxon>
        <taxon>Hypocreomycetidae</taxon>
        <taxon>Glomerellales</taxon>
        <taxon>Plectosphaerellaceae</taxon>
        <taxon>Plectosphaerella</taxon>
    </lineage>
</organism>
<dbReference type="PROSITE" id="PS50297">
    <property type="entry name" value="ANK_REP_REGION"/>
    <property type="match status" value="1"/>
</dbReference>
<dbReference type="PROSITE" id="PS50088">
    <property type="entry name" value="ANK_REPEAT"/>
    <property type="match status" value="1"/>
</dbReference>
<dbReference type="InterPro" id="IPR036770">
    <property type="entry name" value="Ankyrin_rpt-contain_sf"/>
</dbReference>
<accession>A0A8K0WYU2</accession>
<evidence type="ECO:0000256" key="3">
    <source>
        <dbReference type="PROSITE-ProRule" id="PRU00023"/>
    </source>
</evidence>
<dbReference type="Pfam" id="PF12796">
    <property type="entry name" value="Ank_2"/>
    <property type="match status" value="1"/>
</dbReference>
<evidence type="ECO:0000256" key="2">
    <source>
        <dbReference type="ARBA" id="ARBA00023043"/>
    </source>
</evidence>
<dbReference type="PANTHER" id="PTHR24166">
    <property type="entry name" value="ROLLING PEBBLES, ISOFORM B"/>
    <property type="match status" value="1"/>
</dbReference>
<dbReference type="Gene3D" id="1.25.40.20">
    <property type="entry name" value="Ankyrin repeat-containing domain"/>
    <property type="match status" value="1"/>
</dbReference>
<feature type="non-terminal residue" evidence="4">
    <location>
        <position position="1"/>
    </location>
</feature>
<dbReference type="InterPro" id="IPR002110">
    <property type="entry name" value="Ankyrin_rpt"/>
</dbReference>
<feature type="repeat" description="ANK" evidence="3">
    <location>
        <begin position="33"/>
        <end position="65"/>
    </location>
</feature>
<dbReference type="OrthoDB" id="20872at2759"/>
<evidence type="ECO:0000256" key="1">
    <source>
        <dbReference type="ARBA" id="ARBA00022737"/>
    </source>
</evidence>
<evidence type="ECO:0000313" key="5">
    <source>
        <dbReference type="Proteomes" id="UP000813385"/>
    </source>
</evidence>
<comment type="caution">
    <text evidence="4">The sequence shown here is derived from an EMBL/GenBank/DDBJ whole genome shotgun (WGS) entry which is preliminary data.</text>
</comment>
<keyword evidence="1" id="KW-0677">Repeat</keyword>
<dbReference type="Proteomes" id="UP000813385">
    <property type="component" value="Unassembled WGS sequence"/>
</dbReference>
<protein>
    <submittedName>
        <fullName evidence="4">Ankyrin repeat protein</fullName>
    </submittedName>
</protein>
<dbReference type="PANTHER" id="PTHR24166:SF52">
    <property type="entry name" value="ANKYRIN REPEAT DOMAIN-CONTAINING PROTEIN 65"/>
    <property type="match status" value="1"/>
</dbReference>
<dbReference type="InterPro" id="IPR050889">
    <property type="entry name" value="Dendritic_Spine_Reg/Scaffold"/>
</dbReference>
<keyword evidence="2 3" id="KW-0040">ANK repeat</keyword>
<dbReference type="SUPFAM" id="SSF48403">
    <property type="entry name" value="Ankyrin repeat"/>
    <property type="match status" value="1"/>
</dbReference>
<reference evidence="4" key="1">
    <citation type="journal article" date="2021" name="Nat. Commun.">
        <title>Genetic determinants of endophytism in the Arabidopsis root mycobiome.</title>
        <authorList>
            <person name="Mesny F."/>
            <person name="Miyauchi S."/>
            <person name="Thiergart T."/>
            <person name="Pickel B."/>
            <person name="Atanasova L."/>
            <person name="Karlsson M."/>
            <person name="Huettel B."/>
            <person name="Barry K.W."/>
            <person name="Haridas S."/>
            <person name="Chen C."/>
            <person name="Bauer D."/>
            <person name="Andreopoulos W."/>
            <person name="Pangilinan J."/>
            <person name="LaButti K."/>
            <person name="Riley R."/>
            <person name="Lipzen A."/>
            <person name="Clum A."/>
            <person name="Drula E."/>
            <person name="Henrissat B."/>
            <person name="Kohler A."/>
            <person name="Grigoriev I.V."/>
            <person name="Martin F.M."/>
            <person name="Hacquard S."/>
        </authorList>
    </citation>
    <scope>NUCLEOTIDE SEQUENCE</scope>
    <source>
        <strain evidence="4">MPI-CAGE-AT-0016</strain>
    </source>
</reference>
<evidence type="ECO:0000313" key="4">
    <source>
        <dbReference type="EMBL" id="KAH7349773.1"/>
    </source>
</evidence>
<proteinExistence type="predicted"/>
<keyword evidence="5" id="KW-1185">Reference proteome</keyword>
<gene>
    <name evidence="4" type="ORF">B0T11DRAFT_216274</name>
</gene>
<name>A0A8K0WYU2_9PEZI</name>
<feature type="non-terminal residue" evidence="4">
    <location>
        <position position="93"/>
    </location>
</feature>